<gene>
    <name evidence="2" type="ORF">BJ554DRAFT_3163</name>
</gene>
<dbReference type="InterPro" id="IPR011053">
    <property type="entry name" value="Single_hybrid_motif"/>
</dbReference>
<dbReference type="PANTHER" id="PTHR18866:SF33">
    <property type="entry name" value="METHYLCROTONOYL-COA CARBOXYLASE SUBUNIT ALPHA, MITOCHONDRIAL-RELATED"/>
    <property type="match status" value="1"/>
</dbReference>
<organism evidence="2 3">
    <name type="scientific">Olpidium bornovanus</name>
    <dbReference type="NCBI Taxonomy" id="278681"/>
    <lineage>
        <taxon>Eukaryota</taxon>
        <taxon>Fungi</taxon>
        <taxon>Fungi incertae sedis</taxon>
        <taxon>Olpidiomycota</taxon>
        <taxon>Olpidiomycotina</taxon>
        <taxon>Olpidiomycetes</taxon>
        <taxon>Olpidiales</taxon>
        <taxon>Olpidiaceae</taxon>
        <taxon>Olpidium</taxon>
    </lineage>
</organism>
<protein>
    <recommendedName>
        <fullName evidence="4">Lipoyl-binding domain-containing protein</fullName>
    </recommendedName>
</protein>
<dbReference type="EMBL" id="JAEFCI010010890">
    <property type="protein sequence ID" value="KAG5456950.1"/>
    <property type="molecule type" value="Genomic_DNA"/>
</dbReference>
<dbReference type="GO" id="GO:0005739">
    <property type="term" value="C:mitochondrion"/>
    <property type="evidence" value="ECO:0007669"/>
    <property type="project" value="TreeGrafter"/>
</dbReference>
<evidence type="ECO:0008006" key="4">
    <source>
        <dbReference type="Google" id="ProtNLM"/>
    </source>
</evidence>
<keyword evidence="1" id="KW-0092">Biotin</keyword>
<dbReference type="SUPFAM" id="SSF51230">
    <property type="entry name" value="Single hybrid motif"/>
    <property type="match status" value="1"/>
</dbReference>
<dbReference type="Proteomes" id="UP000673691">
    <property type="component" value="Unassembled WGS sequence"/>
</dbReference>
<sequence>MSTETHIVQVAGPRTNIEFLRVLASNPHFVAGEVETGFIKVRATAIPDKGAPPEAHVQAAVALALRDTARTSGPVTGDLYSPWASESHWSARINDAAGRVIVFDEGNDRPVRVRLTRSPDANACSLGFATFDCEVEGASGAALTAGDDVIPSEGGASVTFKNVRAVLSGAEGVDVVADIGNRQIKSRVVVDQDVIHVFGEVRARRPRFLPRLAFIPNAPSTEDAFLSSSTAQAGPATFTLPPPARGIRENADAVQDRSGSPFSLPEAPGNVLVKPGQFVEKGAPLHVIKAPAAGVVARVMYNAGDLVEENKSLVAFAEDENR</sequence>
<dbReference type="Gene3D" id="3.30.700.40">
    <property type="match status" value="1"/>
</dbReference>
<dbReference type="InterPro" id="IPR050856">
    <property type="entry name" value="Biotin_carboxylase_complex"/>
</dbReference>
<keyword evidence="3" id="KW-1185">Reference proteome</keyword>
<name>A0A8H8DFU8_9FUNG</name>
<evidence type="ECO:0000313" key="3">
    <source>
        <dbReference type="Proteomes" id="UP000673691"/>
    </source>
</evidence>
<reference evidence="2 3" key="1">
    <citation type="journal article" name="Sci. Rep.">
        <title>Genome-scale phylogenetic analyses confirm Olpidium as the closest living zoosporic fungus to the non-flagellated, terrestrial fungi.</title>
        <authorList>
            <person name="Chang Y."/>
            <person name="Rochon D."/>
            <person name="Sekimoto S."/>
            <person name="Wang Y."/>
            <person name="Chovatia M."/>
            <person name="Sandor L."/>
            <person name="Salamov A."/>
            <person name="Grigoriev I.V."/>
            <person name="Stajich J.E."/>
            <person name="Spatafora J.W."/>
        </authorList>
    </citation>
    <scope>NUCLEOTIDE SEQUENCE [LARGE SCALE GENOMIC DNA]</scope>
    <source>
        <strain evidence="2">S191</strain>
    </source>
</reference>
<evidence type="ECO:0000313" key="2">
    <source>
        <dbReference type="EMBL" id="KAG5456950.1"/>
    </source>
</evidence>
<proteinExistence type="predicted"/>
<comment type="caution">
    <text evidence="2">The sequence shown here is derived from an EMBL/GenBank/DDBJ whole genome shotgun (WGS) entry which is preliminary data.</text>
</comment>
<evidence type="ECO:0000256" key="1">
    <source>
        <dbReference type="ARBA" id="ARBA00023267"/>
    </source>
</evidence>
<dbReference type="Gene3D" id="2.40.50.100">
    <property type="match status" value="1"/>
</dbReference>
<accession>A0A8H8DFU8</accession>
<dbReference type="PANTHER" id="PTHR18866">
    <property type="entry name" value="CARBOXYLASE:PYRUVATE/ACETYL-COA/PROPIONYL-COA CARBOXYLASE"/>
    <property type="match status" value="1"/>
</dbReference>
<dbReference type="GO" id="GO:0004485">
    <property type="term" value="F:methylcrotonoyl-CoA carboxylase activity"/>
    <property type="evidence" value="ECO:0007669"/>
    <property type="project" value="TreeGrafter"/>
</dbReference>
<dbReference type="OrthoDB" id="196847at2759"/>
<dbReference type="AlphaFoldDB" id="A0A8H8DFU8"/>
<dbReference type="CDD" id="cd06850">
    <property type="entry name" value="biotinyl_domain"/>
    <property type="match status" value="1"/>
</dbReference>